<dbReference type="Proteomes" id="UP000580250">
    <property type="component" value="Unassembled WGS sequence"/>
</dbReference>
<sequence length="48" mass="5646">MILNFFLISTQIIPEEKLVSTFKDVQVWILIWILRKALNVVKITNNSD</sequence>
<reference evidence="1 2" key="1">
    <citation type="submission" date="2020-08" db="EMBL/GenBank/DDBJ databases">
        <authorList>
            <person name="Koutsovoulos G."/>
            <person name="Danchin GJ E."/>
        </authorList>
    </citation>
    <scope>NUCLEOTIDE SEQUENCE [LARGE SCALE GENOMIC DNA]</scope>
</reference>
<protein>
    <submittedName>
        <fullName evidence="1">Uncharacterized protein</fullName>
    </submittedName>
</protein>
<gene>
    <name evidence="1" type="ORF">MENT_LOCUS34336</name>
</gene>
<dbReference type="AlphaFoldDB" id="A0A6V7W4N4"/>
<proteinExistence type="predicted"/>
<accession>A0A6V7W4N4</accession>
<evidence type="ECO:0000313" key="1">
    <source>
        <dbReference type="EMBL" id="CAD2182147.1"/>
    </source>
</evidence>
<evidence type="ECO:0000313" key="2">
    <source>
        <dbReference type="Proteomes" id="UP000580250"/>
    </source>
</evidence>
<name>A0A6V7W4N4_MELEN</name>
<organism evidence="1 2">
    <name type="scientific">Meloidogyne enterolobii</name>
    <name type="common">Root-knot nematode worm</name>
    <name type="synonym">Meloidogyne mayaguensis</name>
    <dbReference type="NCBI Taxonomy" id="390850"/>
    <lineage>
        <taxon>Eukaryota</taxon>
        <taxon>Metazoa</taxon>
        <taxon>Ecdysozoa</taxon>
        <taxon>Nematoda</taxon>
        <taxon>Chromadorea</taxon>
        <taxon>Rhabditida</taxon>
        <taxon>Tylenchina</taxon>
        <taxon>Tylenchomorpha</taxon>
        <taxon>Tylenchoidea</taxon>
        <taxon>Meloidogynidae</taxon>
        <taxon>Meloidogyninae</taxon>
        <taxon>Meloidogyne</taxon>
    </lineage>
</organism>
<dbReference type="EMBL" id="CAJEWN010000422">
    <property type="protein sequence ID" value="CAD2182147.1"/>
    <property type="molecule type" value="Genomic_DNA"/>
</dbReference>
<comment type="caution">
    <text evidence="1">The sequence shown here is derived from an EMBL/GenBank/DDBJ whole genome shotgun (WGS) entry which is preliminary data.</text>
</comment>